<dbReference type="InterPro" id="IPR029058">
    <property type="entry name" value="AB_hydrolase_fold"/>
</dbReference>
<dbReference type="Pfam" id="PF00561">
    <property type="entry name" value="Abhydrolase_1"/>
    <property type="match status" value="1"/>
</dbReference>
<keyword evidence="2" id="KW-0614">Plasmid</keyword>
<dbReference type="GO" id="GO:0018775">
    <property type="term" value="F:2-hydroxymuconate-semialdehyde hydrolase activity"/>
    <property type="evidence" value="ECO:0007669"/>
    <property type="project" value="UniProtKB-EC"/>
</dbReference>
<evidence type="ECO:0000313" key="2">
    <source>
        <dbReference type="EMBL" id="UUP20001.1"/>
    </source>
</evidence>
<keyword evidence="3" id="KW-1185">Reference proteome</keyword>
<dbReference type="Proteomes" id="UP001342418">
    <property type="component" value="Plasmid p1536_2"/>
</dbReference>
<accession>A0ABY5MS47</accession>
<evidence type="ECO:0000313" key="3">
    <source>
        <dbReference type="Proteomes" id="UP001342418"/>
    </source>
</evidence>
<dbReference type="PRINTS" id="PR00111">
    <property type="entry name" value="ABHYDROLASE"/>
</dbReference>
<proteinExistence type="predicted"/>
<protein>
    <submittedName>
        <fullName evidence="2">2-hydroxymuconate semialdehyde hydrolase</fullName>
        <ecNumber evidence="2">3.7.1.9</ecNumber>
    </submittedName>
</protein>
<keyword evidence="2" id="KW-0378">Hydrolase</keyword>
<sequence>MTNGDNPAIGKCIHADGISTNYHEAGQGTPVLLLHGSGIGVSAYANWERTLPALGRHFHALAIDVVGFGFTDGPNDAEFNLDYWVRHVISFMDAKQLKKVHLLGNSFGGALALAVAVRHRERIDRVVLMGSAGTKFEVPPDFNAGFGYRGRKEDLKVLLKNFTLNPSLITDDMISLRFDTFHRPGYDKIFEKLFPGSREEKMNVLVTPDEQIAGIENDVLLIHGREDRVVPKETSLHISSLIPGSELHIFGQCGHWSHRDKEARFNQLVADFYQNGQA</sequence>
<reference evidence="2 3" key="1">
    <citation type="submission" date="2018-07" db="EMBL/GenBank/DDBJ databases">
        <title>Genome sequence of Nitratireductor thuwali#1536.</title>
        <authorList>
            <person name="Michoud G."/>
            <person name="Merlino G."/>
            <person name="Sefrji F.O."/>
            <person name="Daffonchio D."/>
        </authorList>
    </citation>
    <scope>NUCLEOTIDE SEQUENCE [LARGE SCALE GENOMIC DNA]</scope>
    <source>
        <strain evidence="2 3">Nit1536</strain>
        <plasmid evidence="2 3">p1536_2</plasmid>
    </source>
</reference>
<feature type="domain" description="AB hydrolase-1" evidence="1">
    <location>
        <begin position="30"/>
        <end position="260"/>
    </location>
</feature>
<organism evidence="2 3">
    <name type="scientific">Nitratireductor thuwali</name>
    <dbReference type="NCBI Taxonomy" id="2267699"/>
    <lineage>
        <taxon>Bacteria</taxon>
        <taxon>Pseudomonadati</taxon>
        <taxon>Pseudomonadota</taxon>
        <taxon>Alphaproteobacteria</taxon>
        <taxon>Hyphomicrobiales</taxon>
        <taxon>Phyllobacteriaceae</taxon>
        <taxon>Nitratireductor</taxon>
    </lineage>
</organism>
<gene>
    <name evidence="2" type="primary">xylF_2</name>
    <name evidence="2" type="ORF">NTH_04516</name>
</gene>
<name>A0ABY5MS47_9HYPH</name>
<dbReference type="PANTHER" id="PTHR46438:SF11">
    <property type="entry name" value="LIPASE-RELATED"/>
    <property type="match status" value="1"/>
</dbReference>
<dbReference type="PANTHER" id="PTHR46438">
    <property type="entry name" value="ALPHA/BETA-HYDROLASES SUPERFAMILY PROTEIN"/>
    <property type="match status" value="1"/>
</dbReference>
<evidence type="ECO:0000259" key="1">
    <source>
        <dbReference type="Pfam" id="PF00561"/>
    </source>
</evidence>
<geneLocation type="plasmid" evidence="2 3">
    <name>p1536_2</name>
</geneLocation>
<dbReference type="EC" id="3.7.1.9" evidence="2"/>
<dbReference type="EMBL" id="CP030943">
    <property type="protein sequence ID" value="UUP20001.1"/>
    <property type="molecule type" value="Genomic_DNA"/>
</dbReference>
<dbReference type="InterPro" id="IPR000073">
    <property type="entry name" value="AB_hydrolase_1"/>
</dbReference>
<dbReference type="Gene3D" id="3.40.50.1820">
    <property type="entry name" value="alpha/beta hydrolase"/>
    <property type="match status" value="1"/>
</dbReference>
<dbReference type="SUPFAM" id="SSF53474">
    <property type="entry name" value="alpha/beta-Hydrolases"/>
    <property type="match status" value="1"/>
</dbReference>